<dbReference type="PANTHER" id="PTHR12435">
    <property type="match status" value="1"/>
</dbReference>
<evidence type="ECO:0000256" key="2">
    <source>
        <dbReference type="ARBA" id="ARBA00022840"/>
    </source>
</evidence>
<name>A0A2J8A8M4_9CHLO</name>
<comment type="subunit">
    <text evidence="5">Interacts with the elongator complex. Binds to calmodulin in a calcium-dependent manner.</text>
</comment>
<evidence type="ECO:0000256" key="4">
    <source>
        <dbReference type="ARBA" id="ARBA00026170"/>
    </source>
</evidence>
<reference evidence="6 7" key="1">
    <citation type="journal article" date="2017" name="Mol. Biol. Evol.">
        <title>The 4-celled Tetrabaena socialis nuclear genome reveals the essential components for genetic control of cell number at the origin of multicellularity in the volvocine lineage.</title>
        <authorList>
            <person name="Featherston J."/>
            <person name="Arakaki Y."/>
            <person name="Hanschen E.R."/>
            <person name="Ferris P.J."/>
            <person name="Michod R.E."/>
            <person name="Olson B.J.S.C."/>
            <person name="Nozaki H."/>
            <person name="Durand P.M."/>
        </authorList>
    </citation>
    <scope>NUCLEOTIDE SEQUENCE [LARGE SCALE GENOMIC DNA]</scope>
    <source>
        <strain evidence="6 7">NIES-571</strain>
    </source>
</reference>
<protein>
    <recommendedName>
        <fullName evidence="4">Protein KTI12 homolog</fullName>
    </recommendedName>
</protein>
<dbReference type="Proteomes" id="UP000236333">
    <property type="component" value="Unassembled WGS sequence"/>
</dbReference>
<dbReference type="GO" id="GO:0033588">
    <property type="term" value="C:elongator holoenzyme complex"/>
    <property type="evidence" value="ECO:0007669"/>
    <property type="project" value="UniProtKB-ARBA"/>
</dbReference>
<keyword evidence="2" id="KW-0067">ATP-binding</keyword>
<dbReference type="Pfam" id="PF08433">
    <property type="entry name" value="KTI12"/>
    <property type="match status" value="1"/>
</dbReference>
<dbReference type="Gene3D" id="3.40.50.300">
    <property type="entry name" value="P-loop containing nucleotide triphosphate hydrolases"/>
    <property type="match status" value="1"/>
</dbReference>
<organism evidence="6 7">
    <name type="scientific">Tetrabaena socialis</name>
    <dbReference type="NCBI Taxonomy" id="47790"/>
    <lineage>
        <taxon>Eukaryota</taxon>
        <taxon>Viridiplantae</taxon>
        <taxon>Chlorophyta</taxon>
        <taxon>core chlorophytes</taxon>
        <taxon>Chlorophyceae</taxon>
        <taxon>CS clade</taxon>
        <taxon>Chlamydomonadales</taxon>
        <taxon>Tetrabaenaceae</taxon>
        <taxon>Tetrabaena</taxon>
    </lineage>
</organism>
<gene>
    <name evidence="6" type="ORF">TSOC_004566</name>
</gene>
<dbReference type="EMBL" id="PGGS01000113">
    <property type="protein sequence ID" value="PNH08860.1"/>
    <property type="molecule type" value="Genomic_DNA"/>
</dbReference>
<dbReference type="GO" id="GO:0006400">
    <property type="term" value="P:tRNA modification"/>
    <property type="evidence" value="ECO:0007669"/>
    <property type="project" value="UniProtKB-ARBA"/>
</dbReference>
<keyword evidence="1" id="KW-0547">Nucleotide-binding</keyword>
<sequence length="311" mass="33776">MPLVVLCGQPCSGKSTIGAKLASLFQETALPAELVDEPTLNLERNAAYSSVVNEKNTRGKLRSHIERVIGRKRVTILDSVNNIKGYRYELWCVARAAGTRYCLVHVDTDTQVCAAWNSSRPEGERYRQEIFDDLAGRFERPDAKNRWDAPLFTVHPAGGSEDSEGGEGVDDVLAAIVRAMTEEQANTQTRVAKDLTPTMATTTAALSATNTLQEIDQAAQDVVNAIIEAQAAAMCGAASLVRFACAPAGTTGASGTGTTSSTPPLELELRRHVTLAELRRHKRSFLKLATKITFARLHDAAAARRMFVDYL</sequence>
<dbReference type="GO" id="GO:0006357">
    <property type="term" value="P:regulation of transcription by RNA polymerase II"/>
    <property type="evidence" value="ECO:0007669"/>
    <property type="project" value="UniProtKB-ARBA"/>
</dbReference>
<evidence type="ECO:0000256" key="1">
    <source>
        <dbReference type="ARBA" id="ARBA00022741"/>
    </source>
</evidence>
<evidence type="ECO:0000256" key="3">
    <source>
        <dbReference type="ARBA" id="ARBA00025768"/>
    </source>
</evidence>
<feature type="non-terminal residue" evidence="6">
    <location>
        <position position="311"/>
    </location>
</feature>
<dbReference type="OrthoDB" id="9972657at2759"/>
<dbReference type="SUPFAM" id="SSF52540">
    <property type="entry name" value="P-loop containing nucleoside triphosphate hydrolases"/>
    <property type="match status" value="1"/>
</dbReference>
<comment type="caution">
    <text evidence="6">The sequence shown here is derived from an EMBL/GenBank/DDBJ whole genome shotgun (WGS) entry which is preliminary data.</text>
</comment>
<keyword evidence="7" id="KW-1185">Reference proteome</keyword>
<dbReference type="FunFam" id="3.40.50.300:FF:000827">
    <property type="entry name" value="KTI12 chromatin-associated homolog"/>
    <property type="match status" value="1"/>
</dbReference>
<dbReference type="AlphaFoldDB" id="A0A2J8A8M4"/>
<comment type="similarity">
    <text evidence="3">Belongs to the KTI12 family.</text>
</comment>
<dbReference type="InterPro" id="IPR027417">
    <property type="entry name" value="P-loop_NTPase"/>
</dbReference>
<dbReference type="GO" id="GO:0005524">
    <property type="term" value="F:ATP binding"/>
    <property type="evidence" value="ECO:0007669"/>
    <property type="project" value="UniProtKB-KW"/>
</dbReference>
<proteinExistence type="inferred from homology"/>
<evidence type="ECO:0000256" key="5">
    <source>
        <dbReference type="ARBA" id="ARBA00065061"/>
    </source>
</evidence>
<evidence type="ECO:0000313" key="6">
    <source>
        <dbReference type="EMBL" id="PNH08860.1"/>
    </source>
</evidence>
<dbReference type="InterPro" id="IPR013641">
    <property type="entry name" value="KTI12/PSTK"/>
</dbReference>
<accession>A0A2J8A8M4</accession>
<evidence type="ECO:0000313" key="7">
    <source>
        <dbReference type="Proteomes" id="UP000236333"/>
    </source>
</evidence>